<dbReference type="PROSITE" id="PS51843">
    <property type="entry name" value="NR_LBD"/>
    <property type="match status" value="1"/>
</dbReference>
<dbReference type="GO" id="GO:0008270">
    <property type="term" value="F:zinc ion binding"/>
    <property type="evidence" value="ECO:0007669"/>
    <property type="project" value="UniProtKB-KW"/>
</dbReference>
<dbReference type="PANTHER" id="PTHR24082:SF283">
    <property type="entry name" value="NUCLEAR HORMONE RECEPTOR HR96"/>
    <property type="match status" value="1"/>
</dbReference>
<evidence type="ECO:0000256" key="4">
    <source>
        <dbReference type="ARBA" id="ARBA00023015"/>
    </source>
</evidence>
<feature type="compositionally biased region" description="Polar residues" evidence="9">
    <location>
        <begin position="45"/>
        <end position="61"/>
    </location>
</feature>
<dbReference type="SUPFAM" id="SSF57716">
    <property type="entry name" value="Glucocorticoid receptor-like (DNA-binding domain)"/>
    <property type="match status" value="1"/>
</dbReference>
<evidence type="ECO:0000256" key="9">
    <source>
        <dbReference type="SAM" id="MobiDB-lite"/>
    </source>
</evidence>
<dbReference type="InterPro" id="IPR001628">
    <property type="entry name" value="Znf_hrmn_rcpt"/>
</dbReference>
<dbReference type="GO" id="GO:0000978">
    <property type="term" value="F:RNA polymerase II cis-regulatory region sequence-specific DNA binding"/>
    <property type="evidence" value="ECO:0007669"/>
    <property type="project" value="TreeGrafter"/>
</dbReference>
<keyword evidence="12" id="KW-1185">Reference proteome</keyword>
<dbReference type="WBParaSite" id="maker-uti_cns_0002221-snap-gene-0.2-mRNA-1">
    <property type="protein sequence ID" value="maker-uti_cns_0002221-snap-gene-0.2-mRNA-1"/>
    <property type="gene ID" value="maker-uti_cns_0002221-snap-gene-0.2"/>
</dbReference>
<dbReference type="GO" id="GO:0004879">
    <property type="term" value="F:nuclear receptor activity"/>
    <property type="evidence" value="ECO:0007669"/>
    <property type="project" value="TreeGrafter"/>
</dbReference>
<keyword evidence="5" id="KW-0238">DNA-binding</keyword>
<feature type="domain" description="Nuclear receptor" evidence="10">
    <location>
        <begin position="148"/>
        <end position="224"/>
    </location>
</feature>
<dbReference type="Pfam" id="PF00104">
    <property type="entry name" value="Hormone_recep"/>
    <property type="match status" value="1"/>
</dbReference>
<evidence type="ECO:0000256" key="6">
    <source>
        <dbReference type="ARBA" id="ARBA00023163"/>
    </source>
</evidence>
<dbReference type="InterPro" id="IPR013088">
    <property type="entry name" value="Znf_NHR/GATA"/>
</dbReference>
<dbReference type="GO" id="GO:0000122">
    <property type="term" value="P:negative regulation of transcription by RNA polymerase II"/>
    <property type="evidence" value="ECO:0007669"/>
    <property type="project" value="TreeGrafter"/>
</dbReference>
<dbReference type="SUPFAM" id="SSF48508">
    <property type="entry name" value="Nuclear receptor ligand-binding domain"/>
    <property type="match status" value="1"/>
</dbReference>
<evidence type="ECO:0000256" key="1">
    <source>
        <dbReference type="ARBA" id="ARBA00022723"/>
    </source>
</evidence>
<dbReference type="SMART" id="SM00399">
    <property type="entry name" value="ZnF_C4"/>
    <property type="match status" value="1"/>
</dbReference>
<dbReference type="InterPro" id="IPR000536">
    <property type="entry name" value="Nucl_hrmn_rcpt_lig-bd"/>
</dbReference>
<evidence type="ECO:0000256" key="7">
    <source>
        <dbReference type="ARBA" id="ARBA00023170"/>
    </source>
</evidence>
<dbReference type="PANTHER" id="PTHR24082">
    <property type="entry name" value="NUCLEAR HORMONE RECEPTOR"/>
    <property type="match status" value="1"/>
</dbReference>
<feature type="compositionally biased region" description="Low complexity" evidence="9">
    <location>
        <begin position="126"/>
        <end position="136"/>
    </location>
</feature>
<dbReference type="Pfam" id="PF00105">
    <property type="entry name" value="zf-C4"/>
    <property type="match status" value="1"/>
</dbReference>
<dbReference type="PRINTS" id="PR00047">
    <property type="entry name" value="STROIDFINGER"/>
</dbReference>
<evidence type="ECO:0000256" key="2">
    <source>
        <dbReference type="ARBA" id="ARBA00022771"/>
    </source>
</evidence>
<dbReference type="PRINTS" id="PR00398">
    <property type="entry name" value="STRDHORMONER"/>
</dbReference>
<dbReference type="InterPro" id="IPR001723">
    <property type="entry name" value="Nuclear_hrmn_rcpt"/>
</dbReference>
<feature type="region of interest" description="Disordered" evidence="9">
    <location>
        <begin position="114"/>
        <end position="136"/>
    </location>
</feature>
<keyword evidence="4" id="KW-0805">Transcription regulation</keyword>
<dbReference type="GO" id="GO:0030154">
    <property type="term" value="P:cell differentiation"/>
    <property type="evidence" value="ECO:0007669"/>
    <property type="project" value="TreeGrafter"/>
</dbReference>
<keyword evidence="3" id="KW-0862">Zinc</keyword>
<evidence type="ECO:0000313" key="13">
    <source>
        <dbReference type="WBParaSite" id="maker-uti_cns_0002221-snap-gene-0.2-mRNA-1"/>
    </source>
</evidence>
<dbReference type="Gene3D" id="3.30.50.10">
    <property type="entry name" value="Erythroid Transcription Factor GATA-1, subunit A"/>
    <property type="match status" value="1"/>
</dbReference>
<dbReference type="Proteomes" id="UP000095280">
    <property type="component" value="Unplaced"/>
</dbReference>
<dbReference type="InterPro" id="IPR050234">
    <property type="entry name" value="Nuclear_hormone_rcpt_NR1"/>
</dbReference>
<feature type="region of interest" description="Disordered" evidence="9">
    <location>
        <begin position="856"/>
        <end position="947"/>
    </location>
</feature>
<dbReference type="PROSITE" id="PS51030">
    <property type="entry name" value="NUCLEAR_REC_DBD_2"/>
    <property type="match status" value="1"/>
</dbReference>
<reference evidence="13" key="1">
    <citation type="submission" date="2016-11" db="UniProtKB">
        <authorList>
            <consortium name="WormBaseParasite"/>
        </authorList>
    </citation>
    <scope>IDENTIFICATION</scope>
</reference>
<dbReference type="SMART" id="SM00430">
    <property type="entry name" value="HOLI"/>
    <property type="match status" value="1"/>
</dbReference>
<keyword evidence="8" id="KW-0539">Nucleus</keyword>
<dbReference type="Gene3D" id="1.10.565.10">
    <property type="entry name" value="Retinoid X Receptor"/>
    <property type="match status" value="1"/>
</dbReference>
<evidence type="ECO:0000313" key="12">
    <source>
        <dbReference type="Proteomes" id="UP000095280"/>
    </source>
</evidence>
<feature type="domain" description="NR LBD" evidence="11">
    <location>
        <begin position="255"/>
        <end position="502"/>
    </location>
</feature>
<evidence type="ECO:0000256" key="3">
    <source>
        <dbReference type="ARBA" id="ARBA00022833"/>
    </source>
</evidence>
<evidence type="ECO:0000259" key="11">
    <source>
        <dbReference type="PROSITE" id="PS51843"/>
    </source>
</evidence>
<keyword evidence="7" id="KW-0675">Receptor</keyword>
<protein>
    <submittedName>
        <fullName evidence="13">Nuclear receptor domain-containing protein</fullName>
    </submittedName>
</protein>
<evidence type="ECO:0000256" key="5">
    <source>
        <dbReference type="ARBA" id="ARBA00023125"/>
    </source>
</evidence>
<name>A0A1I8GJH4_9PLAT</name>
<evidence type="ECO:0000259" key="10">
    <source>
        <dbReference type="PROSITE" id="PS51030"/>
    </source>
</evidence>
<feature type="region of interest" description="Disordered" evidence="9">
    <location>
        <begin position="45"/>
        <end position="69"/>
    </location>
</feature>
<keyword evidence="6" id="KW-0804">Transcription</keyword>
<accession>A0A1I8GJH4</accession>
<dbReference type="GO" id="GO:0045944">
    <property type="term" value="P:positive regulation of transcription by RNA polymerase II"/>
    <property type="evidence" value="ECO:0007669"/>
    <property type="project" value="TreeGrafter"/>
</dbReference>
<evidence type="ECO:0000256" key="8">
    <source>
        <dbReference type="ARBA" id="ARBA00023242"/>
    </source>
</evidence>
<organism evidence="12 13">
    <name type="scientific">Macrostomum lignano</name>
    <dbReference type="NCBI Taxonomy" id="282301"/>
    <lineage>
        <taxon>Eukaryota</taxon>
        <taxon>Metazoa</taxon>
        <taxon>Spiralia</taxon>
        <taxon>Lophotrochozoa</taxon>
        <taxon>Platyhelminthes</taxon>
        <taxon>Rhabditophora</taxon>
        <taxon>Macrostomorpha</taxon>
        <taxon>Macrostomida</taxon>
        <taxon>Macrostomidae</taxon>
        <taxon>Macrostomum</taxon>
    </lineage>
</organism>
<sequence>NSKGSRHQKWNNLFLWIDSASDASFSLCGVTLSPLSASSYSPMPSQNYGGPSSSMMPQQPLHQHASGGHRTNHLAMSFGDQPPLYMPVDLPGQPMPHQAASSCYSPPPPSVASAVSSDATGGGAGASASASSAASVSGGARRAKQREDKFCGVCGDKALGFNFDAVSCESCKAFFRRNAAKGVEALKCPYEGNCRIDVSNRRFCKRCRLRKCFDVGMKKEYILTEEEKTEKRKKIDQNKLLRTLETLGLLPKELTPSELADREIMSESDVQELTQLAEYYRQSAEVRVAERHGQRAANVDDLINFAELSVMRVIDLSKKLDEFRQLSQPDKVCLLKGGALELILLRGVISFDPDHARFLDETDTASAESDSMQGQDFLRAAGPNAGHAFFQLARTLRSNLQCDHHTLVLLLVCCLFSPDRAGLSPEGRDLVEESQVKYCMLLERLLRTRFTVSHARKVYPQLLTQLAELRGLEKDFSDLATMSNPRFVPPLMSEFLDLQEGGSGSAKHPQHRSSPLFFVQCLRAAGMPVQLSLGNEQFGRIAHSTEQARGSRTPDTRLNRVRLSGQPATMVSWTSLMKSMVHAWPSVKQTELVVVLMSAPEFGAPTDLAAAVQGSPQRLILSGSGQIASAVSLEHGGAVGSHCALHRAGARVSDSVDLRQVGHVSGATGDDAEADADTGCDGQQAEQAAGILDCIEQCCRLAWDVKQPDFMAASWRESYTHLPIRKTKEYLPRQATPVETYRQLHRFTEDHVTFLTTRFLGHTSETRGGALTPKQKMEITLRYQDAQSQESQLTSLTQCRGLHSASYGAALARKQVPYRLNTAVQLGRTAHSTEQARGSRTPVKILLAKPHFNKRLQWHQVPESQAADSRSTDTKPWSPVQVPPNTQPPLQKEPPPPPLWPELVLLPPPPPPPKPPSQTLPFPALPPTQPSDQTAASLSVRRAPPWADGPAEPAGAAAAVVAIAWGVSGIVVARLTVGAAESPTELTIFNAGSSAASAGSQQQQLVDRPVHEAAAASAASFVIQRRRATHLAHNDAQLGAGRQVDSGAHLGSLASGCVVQKNCVVNCSVQIRFYKVNLVSELKNVGLQLEREYQEEYWIFSFR</sequence>
<keyword evidence="1" id="KW-0479">Metal-binding</keyword>
<dbReference type="AlphaFoldDB" id="A0A1I8GJH4"/>
<dbReference type="InterPro" id="IPR035500">
    <property type="entry name" value="NHR-like_dom_sf"/>
</dbReference>
<proteinExistence type="predicted"/>
<keyword evidence="2" id="KW-0863">Zinc-finger</keyword>
<dbReference type="PROSITE" id="PS00031">
    <property type="entry name" value="NUCLEAR_REC_DBD_1"/>
    <property type="match status" value="1"/>
</dbReference>
<feature type="compositionally biased region" description="Pro residues" evidence="9">
    <location>
        <begin position="881"/>
        <end position="929"/>
    </location>
</feature>